<evidence type="ECO:0000313" key="1">
    <source>
        <dbReference type="EMBL" id="SER10106.1"/>
    </source>
</evidence>
<dbReference type="AlphaFoldDB" id="A0A1H9LF98"/>
<dbReference type="Proteomes" id="UP000198634">
    <property type="component" value="Unassembled WGS sequence"/>
</dbReference>
<reference evidence="1 2" key="1">
    <citation type="submission" date="2016-10" db="EMBL/GenBank/DDBJ databases">
        <authorList>
            <person name="de Groot N.N."/>
        </authorList>
    </citation>
    <scope>NUCLEOTIDE SEQUENCE [LARGE SCALE GENOMIC DNA]</scope>
    <source>
        <strain evidence="1 2">DSM 22007</strain>
    </source>
</reference>
<dbReference type="Gene3D" id="2.180.10.10">
    <property type="entry name" value="RHS repeat-associated core"/>
    <property type="match status" value="1"/>
</dbReference>
<dbReference type="STRING" id="657014.SAMN04488092_1287"/>
<sequence>MRKIFGFALALSIASGASQVDARYLQADSLGLADGPSVYGYAHQNPVNNTDPTGQYCLTMNGQTTCRSPGGTNVSWPTQPGWGPSSYIGPDTRNYHYYDKSSLHPDRTYDVDCLLQGLISGPEPLPSNGASYGGTRNYANPWIAGGGFSDRRGINPVTSFIVTDANSGSTGIANVTNTGHTLSTGYVARFPTRNGIRVVGEGSGILQHPWNPTRFPINSVWGPANERIMEQCLCEN</sequence>
<protein>
    <submittedName>
        <fullName evidence="1">RHS repeat-associated core domain-containing protein</fullName>
    </submittedName>
</protein>
<organism evidence="1 2">
    <name type="scientific">Thalassovita taeanensis</name>
    <dbReference type="NCBI Taxonomy" id="657014"/>
    <lineage>
        <taxon>Bacteria</taxon>
        <taxon>Pseudomonadati</taxon>
        <taxon>Pseudomonadota</taxon>
        <taxon>Alphaproteobacteria</taxon>
        <taxon>Rhodobacterales</taxon>
        <taxon>Roseobacteraceae</taxon>
        <taxon>Thalassovita</taxon>
    </lineage>
</organism>
<name>A0A1H9LF98_9RHOB</name>
<accession>A0A1H9LF98</accession>
<gene>
    <name evidence="1" type="ORF">SAMN04488092_1287</name>
</gene>
<proteinExistence type="predicted"/>
<keyword evidence="2" id="KW-1185">Reference proteome</keyword>
<dbReference type="EMBL" id="FOEP01000028">
    <property type="protein sequence ID" value="SER10106.1"/>
    <property type="molecule type" value="Genomic_DNA"/>
</dbReference>
<evidence type="ECO:0000313" key="2">
    <source>
        <dbReference type="Proteomes" id="UP000198634"/>
    </source>
</evidence>